<evidence type="ECO:0000256" key="3">
    <source>
        <dbReference type="ARBA" id="ARBA00022630"/>
    </source>
</evidence>
<sequence>MNKKKIVILGAGYGGMMVATKLQKKLSPNDAEITLVNKHDYHYQATWLHEVSAGTIHQDRARIRIKDVVNFNKVKFLQDTVLAIDTESKSVKLQNTGRIEYDILVVALGFQPATFGIPGIEEHAFTISTINTSRLLREHIEYNFAMYNNEVEKNPARLNIVVGGGGFTGVEYLGEIVNKVPELCKEYDIDPALVRVFNIDGSPTVLKGFDPQLVEYAMSSLESRGVEFINNAHLIEIKADKVIYEKDGETKEIPTMNAVWAAGVRANVIVEESGLGTNRGKVDVTPEMRAPGHDDIFVIGDCALVMDHKAGFPYPPTAQIAIQESGTIAHNIIALVKGGELEAFKPNILGTVASLGHKDGTGIVLDGRKLFGWKATVMKKIIDNRYLLKLGGIGLLIKKGKFNIFG</sequence>
<name>A0ABY9KT50_9BACI</name>
<dbReference type="GO" id="GO:0016491">
    <property type="term" value="F:oxidoreductase activity"/>
    <property type="evidence" value="ECO:0007669"/>
    <property type="project" value="UniProtKB-KW"/>
</dbReference>
<accession>A0ABY9KT50</accession>
<proteinExistence type="inferred from homology"/>
<dbReference type="InterPro" id="IPR036188">
    <property type="entry name" value="FAD/NAD-bd_sf"/>
</dbReference>
<keyword evidence="8" id="KW-1185">Reference proteome</keyword>
<keyword evidence="5 7" id="KW-0560">Oxidoreductase</keyword>
<protein>
    <submittedName>
        <fullName evidence="7">NAD(P)/FAD-dependent oxidoreductase</fullName>
        <ecNumber evidence="7">1.6.5.-</ecNumber>
    </submittedName>
</protein>
<dbReference type="RefSeq" id="WP_348026332.1">
    <property type="nucleotide sequence ID" value="NZ_CP129113.1"/>
</dbReference>
<dbReference type="InterPro" id="IPR051169">
    <property type="entry name" value="NADH-Q_oxidoreductase"/>
</dbReference>
<evidence type="ECO:0000256" key="2">
    <source>
        <dbReference type="ARBA" id="ARBA00005272"/>
    </source>
</evidence>
<comment type="similarity">
    <text evidence="2">Belongs to the NADH dehydrogenase family.</text>
</comment>
<gene>
    <name evidence="7" type="ORF">QR721_09525</name>
</gene>
<keyword evidence="4" id="KW-0274">FAD</keyword>
<comment type="cofactor">
    <cofactor evidence="1">
        <name>FAD</name>
        <dbReference type="ChEBI" id="CHEBI:57692"/>
    </cofactor>
</comment>
<evidence type="ECO:0000256" key="4">
    <source>
        <dbReference type="ARBA" id="ARBA00022827"/>
    </source>
</evidence>
<dbReference type="Pfam" id="PF07992">
    <property type="entry name" value="Pyr_redox_2"/>
    <property type="match status" value="1"/>
</dbReference>
<dbReference type="PANTHER" id="PTHR42913:SF3">
    <property type="entry name" value="64 KDA MITOCHONDRIAL NADH DEHYDROGENASE (EUROFUNG)"/>
    <property type="match status" value="1"/>
</dbReference>
<dbReference type="PANTHER" id="PTHR42913">
    <property type="entry name" value="APOPTOSIS-INDUCING FACTOR 1"/>
    <property type="match status" value="1"/>
</dbReference>
<keyword evidence="3" id="KW-0285">Flavoprotein</keyword>
<evidence type="ECO:0000256" key="1">
    <source>
        <dbReference type="ARBA" id="ARBA00001974"/>
    </source>
</evidence>
<evidence type="ECO:0000313" key="7">
    <source>
        <dbReference type="EMBL" id="WLV23875.1"/>
    </source>
</evidence>
<organism evidence="7 8">
    <name type="scientific">Aciduricibacillus chroicocephali</name>
    <dbReference type="NCBI Taxonomy" id="3054939"/>
    <lineage>
        <taxon>Bacteria</taxon>
        <taxon>Bacillati</taxon>
        <taxon>Bacillota</taxon>
        <taxon>Bacilli</taxon>
        <taxon>Bacillales</taxon>
        <taxon>Bacillaceae</taxon>
        <taxon>Aciduricibacillus</taxon>
    </lineage>
</organism>
<dbReference type="EMBL" id="CP129113">
    <property type="protein sequence ID" value="WLV23875.1"/>
    <property type="molecule type" value="Genomic_DNA"/>
</dbReference>
<evidence type="ECO:0000256" key="5">
    <source>
        <dbReference type="ARBA" id="ARBA00023002"/>
    </source>
</evidence>
<dbReference type="Gene3D" id="3.50.50.100">
    <property type="match status" value="1"/>
</dbReference>
<dbReference type="Proteomes" id="UP001180087">
    <property type="component" value="Chromosome"/>
</dbReference>
<feature type="domain" description="FAD/NAD(P)-binding" evidence="6">
    <location>
        <begin position="5"/>
        <end position="324"/>
    </location>
</feature>
<dbReference type="InterPro" id="IPR023753">
    <property type="entry name" value="FAD/NAD-binding_dom"/>
</dbReference>
<reference evidence="7" key="1">
    <citation type="submission" date="2023-06" db="EMBL/GenBank/DDBJ databases">
        <title>A Treasure from Seagulls: Isolation and Description of Aciduricobacillus qingdaonensis gen. nov., sp. nov., a Rare Obligately Uric Acid-utilizing Member in the Family Bacillaceae.</title>
        <authorList>
            <person name="Liu W."/>
            <person name="Wang B."/>
        </authorList>
    </citation>
    <scope>NUCLEOTIDE SEQUENCE</scope>
    <source>
        <strain evidence="7">44XB</strain>
    </source>
</reference>
<dbReference type="EC" id="1.6.5.-" evidence="7"/>
<dbReference type="PRINTS" id="PR00368">
    <property type="entry name" value="FADPNR"/>
</dbReference>
<dbReference type="SUPFAM" id="SSF51905">
    <property type="entry name" value="FAD/NAD(P)-binding domain"/>
    <property type="match status" value="2"/>
</dbReference>
<evidence type="ECO:0000313" key="8">
    <source>
        <dbReference type="Proteomes" id="UP001180087"/>
    </source>
</evidence>
<evidence type="ECO:0000259" key="6">
    <source>
        <dbReference type="Pfam" id="PF07992"/>
    </source>
</evidence>